<keyword evidence="2" id="KW-0813">Transport</keyword>
<feature type="transmembrane region" description="Helical" evidence="9">
    <location>
        <begin position="267"/>
        <end position="290"/>
    </location>
</feature>
<dbReference type="NCBIfam" id="TIGR03409">
    <property type="entry name" value="urea_trans_UrtB"/>
    <property type="match status" value="1"/>
</dbReference>
<evidence type="ECO:0000256" key="9">
    <source>
        <dbReference type="SAM" id="Phobius"/>
    </source>
</evidence>
<evidence type="ECO:0000256" key="2">
    <source>
        <dbReference type="ARBA" id="ARBA00022448"/>
    </source>
</evidence>
<dbReference type="PANTHER" id="PTHR11795">
    <property type="entry name" value="BRANCHED-CHAIN AMINO ACID TRANSPORT SYSTEM PERMEASE PROTEIN LIVH"/>
    <property type="match status" value="1"/>
</dbReference>
<dbReference type="PANTHER" id="PTHR11795:SF447">
    <property type="entry name" value="ABC TRANSPORTER PERMEASE PROTEIN"/>
    <property type="match status" value="1"/>
</dbReference>
<keyword evidence="6 9" id="KW-1133">Transmembrane helix</keyword>
<keyword evidence="7 9" id="KW-0472">Membrane</keyword>
<dbReference type="EMBL" id="JBBPCO010000009">
    <property type="protein sequence ID" value="MEK8090132.1"/>
    <property type="molecule type" value="Genomic_DNA"/>
</dbReference>
<accession>A0ABU9DBB3</accession>
<feature type="transmembrane region" description="Helical" evidence="9">
    <location>
        <begin position="71"/>
        <end position="91"/>
    </location>
</feature>
<keyword evidence="4 9" id="KW-0812">Transmembrane</keyword>
<dbReference type="InterPro" id="IPR052157">
    <property type="entry name" value="BCAA_transport_permease"/>
</dbReference>
<evidence type="ECO:0000256" key="8">
    <source>
        <dbReference type="ARBA" id="ARBA00037998"/>
    </source>
</evidence>
<comment type="subcellular location">
    <subcellularLocation>
        <location evidence="1">Cell membrane</location>
        <topology evidence="1">Multi-pass membrane protein</topology>
    </subcellularLocation>
</comment>
<feature type="transmembrane region" description="Helical" evidence="9">
    <location>
        <begin position="12"/>
        <end position="38"/>
    </location>
</feature>
<evidence type="ECO:0000256" key="5">
    <source>
        <dbReference type="ARBA" id="ARBA00022970"/>
    </source>
</evidence>
<feature type="transmembrane region" description="Helical" evidence="9">
    <location>
        <begin position="153"/>
        <end position="173"/>
    </location>
</feature>
<evidence type="ECO:0000256" key="4">
    <source>
        <dbReference type="ARBA" id="ARBA00022692"/>
    </source>
</evidence>
<reference evidence="10 11" key="1">
    <citation type="submission" date="2024-04" db="EMBL/GenBank/DDBJ databases">
        <authorList>
            <person name="Abashina T."/>
            <person name="Shaikin A."/>
        </authorList>
    </citation>
    <scope>NUCLEOTIDE SEQUENCE [LARGE SCALE GENOMIC DNA]</scope>
    <source>
        <strain evidence="10 11">AAFK</strain>
    </source>
</reference>
<evidence type="ECO:0000313" key="11">
    <source>
        <dbReference type="Proteomes" id="UP001446205"/>
    </source>
</evidence>
<feature type="transmembrane region" description="Helical" evidence="9">
    <location>
        <begin position="103"/>
        <end position="121"/>
    </location>
</feature>
<feature type="transmembrane region" description="Helical" evidence="9">
    <location>
        <begin position="206"/>
        <end position="226"/>
    </location>
</feature>
<evidence type="ECO:0000256" key="3">
    <source>
        <dbReference type="ARBA" id="ARBA00022475"/>
    </source>
</evidence>
<comment type="caution">
    <text evidence="10">The sequence shown here is derived from an EMBL/GenBank/DDBJ whole genome shotgun (WGS) entry which is preliminary data.</text>
</comment>
<dbReference type="RefSeq" id="WP_341371188.1">
    <property type="nucleotide sequence ID" value="NZ_JBBPCO010000009.1"/>
</dbReference>
<proteinExistence type="inferred from homology"/>
<keyword evidence="5" id="KW-0029">Amino-acid transport</keyword>
<feature type="transmembrane region" description="Helical" evidence="9">
    <location>
        <begin position="238"/>
        <end position="260"/>
    </location>
</feature>
<feature type="transmembrane region" description="Helical" evidence="9">
    <location>
        <begin position="45"/>
        <end position="65"/>
    </location>
</feature>
<evidence type="ECO:0000256" key="1">
    <source>
        <dbReference type="ARBA" id="ARBA00004651"/>
    </source>
</evidence>
<organism evidence="10 11">
    <name type="scientific">Thermithiobacillus plumbiphilus</name>
    <dbReference type="NCBI Taxonomy" id="1729899"/>
    <lineage>
        <taxon>Bacteria</taxon>
        <taxon>Pseudomonadati</taxon>
        <taxon>Pseudomonadota</taxon>
        <taxon>Acidithiobacillia</taxon>
        <taxon>Acidithiobacillales</taxon>
        <taxon>Thermithiobacillaceae</taxon>
        <taxon>Thermithiobacillus</taxon>
    </lineage>
</organism>
<protein>
    <submittedName>
        <fullName evidence="10">Urea ABC transporter permease subunit UrtB</fullName>
    </submittedName>
</protein>
<evidence type="ECO:0000256" key="7">
    <source>
        <dbReference type="ARBA" id="ARBA00023136"/>
    </source>
</evidence>
<name>A0ABU9DBB3_9PROT</name>
<comment type="similarity">
    <text evidence="8">Belongs to the binding-protein-dependent transport system permease family. LivHM subfamily.</text>
</comment>
<dbReference type="InterPro" id="IPR017779">
    <property type="entry name" value="ABC_UrtB_bac"/>
</dbReference>
<dbReference type="Pfam" id="PF02653">
    <property type="entry name" value="BPD_transp_2"/>
    <property type="match status" value="1"/>
</dbReference>
<evidence type="ECO:0000313" key="10">
    <source>
        <dbReference type="EMBL" id="MEK8090132.1"/>
    </source>
</evidence>
<gene>
    <name evidence="10" type="primary">urtB</name>
    <name evidence="10" type="ORF">WOB96_10205</name>
</gene>
<keyword evidence="11" id="KW-1185">Reference proteome</keyword>
<sequence>MPDFSIWAGQLFIGLSSASILLMMGLGLAIVFGLMGVINMAHGELMTAGAYTAFLVQTLFTSQLSDVWQPYAILAALPVAFLVAAVLGWLMEISVIRFLYGRPLETLLATWGVSLIMQQGFRSLFGSNNVSVSTPDWLTGGVTLTPDLQLPTVRLFILGLVLVTLLGLFLVLYRSRTGLMIRAAIQNRGMSAACGVPTRRIDAITFALGSGLAGLAGCALSLIGSVGPSSGQNYIVDAFMVVVVGGVGNLAGAIVGAFGIGELQAGLEYLSSATMGKVLIFGLIIIFLQLRPAGLFPSRSRALD</sequence>
<keyword evidence="3" id="KW-1003">Cell membrane</keyword>
<evidence type="ECO:0000256" key="6">
    <source>
        <dbReference type="ARBA" id="ARBA00022989"/>
    </source>
</evidence>
<dbReference type="InterPro" id="IPR001851">
    <property type="entry name" value="ABC_transp_permease"/>
</dbReference>
<dbReference type="Proteomes" id="UP001446205">
    <property type="component" value="Unassembled WGS sequence"/>
</dbReference>
<dbReference type="CDD" id="cd06582">
    <property type="entry name" value="TM_PBP1_LivH_like"/>
    <property type="match status" value="1"/>
</dbReference>